<evidence type="ECO:0000256" key="6">
    <source>
        <dbReference type="ARBA" id="ARBA00023136"/>
    </source>
</evidence>
<keyword evidence="5 8" id="KW-1133">Transmembrane helix</keyword>
<evidence type="ECO:0000256" key="7">
    <source>
        <dbReference type="ARBA" id="ARBA00023276"/>
    </source>
</evidence>
<dbReference type="GO" id="GO:0042170">
    <property type="term" value="C:plastid membrane"/>
    <property type="evidence" value="ECO:0007669"/>
    <property type="project" value="UniProtKB-SubCell"/>
</dbReference>
<dbReference type="PANTHER" id="PTHR35772">
    <property type="entry name" value="PHOTOSYSTEM II REACTION CENTER PROTEIN I"/>
    <property type="match status" value="1"/>
</dbReference>
<name>A0A3Q7H6E4_SOLLC</name>
<keyword evidence="3" id="KW-0602">Photosynthesis</keyword>
<dbReference type="EnsemblPlants" id="Solyc07g018387.1.1">
    <property type="protein sequence ID" value="Solyc07g018387.1.1"/>
    <property type="gene ID" value="Solyc07g018387.1"/>
</dbReference>
<dbReference type="Pfam" id="PF02532">
    <property type="entry name" value="PsbI"/>
    <property type="match status" value="1"/>
</dbReference>
<sequence length="110" mass="12505">MRVVFSSKNCLRAEAYAFLNPIVDITPVILLSFFSYPLFGKLLERAWLFGVKLGYAMDDLFSSFLKKNHLGDCVMLTLKLFIDTIVISFVLILIFGFQSNDSGRNPGREE</sequence>
<evidence type="ECO:0000256" key="2">
    <source>
        <dbReference type="ARBA" id="ARBA00022469"/>
    </source>
</evidence>
<reference evidence="9" key="1">
    <citation type="journal article" date="2012" name="Nature">
        <title>The tomato genome sequence provides insights into fleshy fruit evolution.</title>
        <authorList>
            <consortium name="Tomato Genome Consortium"/>
        </authorList>
    </citation>
    <scope>NUCLEOTIDE SEQUENCE [LARGE SCALE GENOMIC DNA]</scope>
    <source>
        <strain evidence="9">cv. Heinz 1706</strain>
    </source>
</reference>
<dbReference type="OMA" id="SSKNCLR"/>
<dbReference type="SUPFAM" id="SSF161041">
    <property type="entry name" value="Photosystem II reaction center protein I, PsbI"/>
    <property type="match status" value="1"/>
</dbReference>
<comment type="subcellular location">
    <subcellularLocation>
        <location evidence="1">Plastid membrane</location>
        <topology evidence="1">Single-pass membrane protein</topology>
    </subcellularLocation>
</comment>
<dbReference type="Gramene" id="Solyc07g018387.1.1">
    <property type="protein sequence ID" value="Solyc07g018387.1.1"/>
    <property type="gene ID" value="Solyc07g018387.1"/>
</dbReference>
<dbReference type="AlphaFoldDB" id="A0A3Q7H6E4"/>
<keyword evidence="10" id="KW-1185">Reference proteome</keyword>
<evidence type="ECO:0000256" key="4">
    <source>
        <dbReference type="ARBA" id="ARBA00022692"/>
    </source>
</evidence>
<protein>
    <submittedName>
        <fullName evidence="9">Uncharacterized protein</fullName>
    </submittedName>
</protein>
<dbReference type="Proteomes" id="UP000004994">
    <property type="component" value="Chromosome 7"/>
</dbReference>
<keyword evidence="4 8" id="KW-0812">Transmembrane</keyword>
<dbReference type="PANTHER" id="PTHR35772:SF1">
    <property type="entry name" value="PHOTOSYSTEM II REACTION CENTER PROTEIN I"/>
    <property type="match status" value="1"/>
</dbReference>
<evidence type="ECO:0000256" key="5">
    <source>
        <dbReference type="ARBA" id="ARBA00022989"/>
    </source>
</evidence>
<feature type="transmembrane region" description="Helical" evidence="8">
    <location>
        <begin position="76"/>
        <end position="97"/>
    </location>
</feature>
<organism evidence="9">
    <name type="scientific">Solanum lycopersicum</name>
    <name type="common">Tomato</name>
    <name type="synonym">Lycopersicon esculentum</name>
    <dbReference type="NCBI Taxonomy" id="4081"/>
    <lineage>
        <taxon>Eukaryota</taxon>
        <taxon>Viridiplantae</taxon>
        <taxon>Streptophyta</taxon>
        <taxon>Embryophyta</taxon>
        <taxon>Tracheophyta</taxon>
        <taxon>Spermatophyta</taxon>
        <taxon>Magnoliopsida</taxon>
        <taxon>eudicotyledons</taxon>
        <taxon>Gunneridae</taxon>
        <taxon>Pentapetalae</taxon>
        <taxon>asterids</taxon>
        <taxon>lamiids</taxon>
        <taxon>Solanales</taxon>
        <taxon>Solanaceae</taxon>
        <taxon>Solanoideae</taxon>
        <taxon>Solaneae</taxon>
        <taxon>Solanum</taxon>
        <taxon>Solanum subgen. Lycopersicon</taxon>
    </lineage>
</organism>
<dbReference type="STRING" id="4081.A0A3Q7H6E4"/>
<evidence type="ECO:0000256" key="8">
    <source>
        <dbReference type="SAM" id="Phobius"/>
    </source>
</evidence>
<dbReference type="InParanoid" id="A0A3Q7H6E4"/>
<evidence type="ECO:0000256" key="1">
    <source>
        <dbReference type="ARBA" id="ARBA00004411"/>
    </source>
</evidence>
<dbReference type="GO" id="GO:0015979">
    <property type="term" value="P:photosynthesis"/>
    <property type="evidence" value="ECO:0007669"/>
    <property type="project" value="UniProtKB-KW"/>
</dbReference>
<keyword evidence="2" id="KW-0674">Reaction center</keyword>
<proteinExistence type="predicted"/>
<evidence type="ECO:0000313" key="9">
    <source>
        <dbReference type="EnsemblPlants" id="Solyc07g018387.1.1"/>
    </source>
</evidence>
<keyword evidence="6 8" id="KW-0472">Membrane</keyword>
<feature type="transmembrane region" description="Helical" evidence="8">
    <location>
        <begin position="15"/>
        <end position="39"/>
    </location>
</feature>
<keyword evidence="7" id="KW-0604">Photosystem II</keyword>
<accession>A0A3Q7H6E4</accession>
<dbReference type="InterPro" id="IPR003686">
    <property type="entry name" value="PSII_PsbI"/>
</dbReference>
<dbReference type="GO" id="GO:0009539">
    <property type="term" value="C:photosystem II reaction center"/>
    <property type="evidence" value="ECO:0007669"/>
    <property type="project" value="InterPro"/>
</dbReference>
<evidence type="ECO:0000256" key="3">
    <source>
        <dbReference type="ARBA" id="ARBA00022531"/>
    </source>
</evidence>
<reference evidence="9" key="2">
    <citation type="submission" date="2019-01" db="UniProtKB">
        <authorList>
            <consortium name="EnsemblPlants"/>
        </authorList>
    </citation>
    <scope>IDENTIFICATION</scope>
    <source>
        <strain evidence="9">cv. Heinz 1706</strain>
    </source>
</reference>
<evidence type="ECO:0000313" key="10">
    <source>
        <dbReference type="Proteomes" id="UP000004994"/>
    </source>
</evidence>
<dbReference type="InterPro" id="IPR037271">
    <property type="entry name" value="PSII_PsbI_sf"/>
</dbReference>